<accession>A0A452VF37</accession>
<feature type="region of interest" description="Disordered" evidence="10">
    <location>
        <begin position="141"/>
        <end position="165"/>
    </location>
</feature>
<sequence>MEDPTRVGSGLPSGSQVASRSPSVALAEQNQVATLPVQLLRDDGVAARNNVHAEDGFQMKVDAYGFTPEELVVQVDGQCLMVTGQRQLEGCSPDGAGYRVAQRVHRQMQLPPDLDPASMTCSMTPSGQLCVRGPCQALPCPEAQKGPSPRVRGRSSKKGQPSLTQ</sequence>
<dbReference type="InterPro" id="IPR008978">
    <property type="entry name" value="HSP20-like_chaperone"/>
</dbReference>
<evidence type="ECO:0000256" key="8">
    <source>
        <dbReference type="PROSITE-ProRule" id="PRU00285"/>
    </source>
</evidence>
<evidence type="ECO:0000256" key="1">
    <source>
        <dbReference type="ARBA" id="ARBA00004123"/>
    </source>
</evidence>
<evidence type="ECO:0000256" key="3">
    <source>
        <dbReference type="ARBA" id="ARBA00022481"/>
    </source>
</evidence>
<dbReference type="GO" id="GO:0005829">
    <property type="term" value="C:cytosol"/>
    <property type="evidence" value="ECO:0007669"/>
    <property type="project" value="Ensembl"/>
</dbReference>
<evidence type="ECO:0000256" key="6">
    <source>
        <dbReference type="ARBA" id="ARBA00023242"/>
    </source>
</evidence>
<dbReference type="Ensembl" id="ENSUMAT00000038178.1">
    <property type="protein sequence ID" value="ENSUMAP00000032294.1"/>
    <property type="gene ID" value="ENSUMAG00000023269.1"/>
</dbReference>
<dbReference type="SUPFAM" id="SSF49764">
    <property type="entry name" value="HSP20-like chaperones"/>
    <property type="match status" value="1"/>
</dbReference>
<reference evidence="12" key="1">
    <citation type="submission" date="2019-03" db="UniProtKB">
        <authorList>
            <consortium name="Ensembl"/>
        </authorList>
    </citation>
    <scope>IDENTIFICATION</scope>
</reference>
<dbReference type="GeneTree" id="ENSGT00510000049735"/>
<evidence type="ECO:0000256" key="9">
    <source>
        <dbReference type="RuleBase" id="RU003616"/>
    </source>
</evidence>
<dbReference type="CDD" id="cd06481">
    <property type="entry name" value="ACD_HspB9_like"/>
    <property type="match status" value="1"/>
</dbReference>
<dbReference type="FunFam" id="2.60.40.790:FF:000063">
    <property type="entry name" value="Heat shock protein beta-9"/>
    <property type="match status" value="1"/>
</dbReference>
<comment type="similarity">
    <text evidence="8 9">Belongs to the small heat shock protein (HSP20) family.</text>
</comment>
<organism evidence="12">
    <name type="scientific">Ursus maritimus</name>
    <name type="common">Polar bear</name>
    <name type="synonym">Thalarctos maritimus</name>
    <dbReference type="NCBI Taxonomy" id="29073"/>
    <lineage>
        <taxon>Eukaryota</taxon>
        <taxon>Metazoa</taxon>
        <taxon>Chordata</taxon>
        <taxon>Craniata</taxon>
        <taxon>Vertebrata</taxon>
        <taxon>Euteleostomi</taxon>
        <taxon>Mammalia</taxon>
        <taxon>Eutheria</taxon>
        <taxon>Laurasiatheria</taxon>
        <taxon>Carnivora</taxon>
        <taxon>Caniformia</taxon>
        <taxon>Ursidae</taxon>
        <taxon>Ursus</taxon>
    </lineage>
</organism>
<evidence type="ECO:0000256" key="2">
    <source>
        <dbReference type="ARBA" id="ARBA00004496"/>
    </source>
</evidence>
<keyword evidence="6" id="KW-0539">Nucleus</keyword>
<evidence type="ECO:0000256" key="10">
    <source>
        <dbReference type="SAM" id="MobiDB-lite"/>
    </source>
</evidence>
<keyword evidence="5" id="KW-0346">Stress response</keyword>
<dbReference type="Gene3D" id="2.60.40.790">
    <property type="match status" value="1"/>
</dbReference>
<dbReference type="InterPro" id="IPR042940">
    <property type="entry name" value="HSPB9"/>
</dbReference>
<dbReference type="AlphaFoldDB" id="A0A452VF37"/>
<comment type="subcellular location">
    <subcellularLocation>
        <location evidence="2">Cytoplasm</location>
    </subcellularLocation>
    <subcellularLocation>
        <location evidence="1">Nucleus</location>
    </subcellularLocation>
</comment>
<evidence type="ECO:0000313" key="12">
    <source>
        <dbReference type="Ensembl" id="ENSUMAP00000032294"/>
    </source>
</evidence>
<feature type="compositionally biased region" description="Polar residues" evidence="10">
    <location>
        <begin position="12"/>
        <end position="23"/>
    </location>
</feature>
<keyword evidence="4" id="KW-0963">Cytoplasm</keyword>
<name>A0A452VF37_URSMA</name>
<dbReference type="OMA" id="TAMTCCL"/>
<dbReference type="Pfam" id="PF00011">
    <property type="entry name" value="HSP20"/>
    <property type="match status" value="1"/>
</dbReference>
<proteinExistence type="inferred from homology"/>
<evidence type="ECO:0000256" key="4">
    <source>
        <dbReference type="ARBA" id="ARBA00022490"/>
    </source>
</evidence>
<dbReference type="GO" id="GO:0005654">
    <property type="term" value="C:nucleoplasm"/>
    <property type="evidence" value="ECO:0007669"/>
    <property type="project" value="Ensembl"/>
</dbReference>
<dbReference type="PROSITE" id="PS01031">
    <property type="entry name" value="SHSP"/>
    <property type="match status" value="1"/>
</dbReference>
<feature type="domain" description="SHSP" evidence="11">
    <location>
        <begin position="39"/>
        <end position="152"/>
    </location>
</feature>
<keyword evidence="3" id="KW-0488">Methylation</keyword>
<evidence type="ECO:0000259" key="11">
    <source>
        <dbReference type="PROSITE" id="PS01031"/>
    </source>
</evidence>
<gene>
    <name evidence="12" type="primary">HSPB9</name>
</gene>
<feature type="region of interest" description="Disordered" evidence="10">
    <location>
        <begin position="1"/>
        <end position="23"/>
    </location>
</feature>
<dbReference type="PANTHER" id="PTHR47896">
    <property type="entry name" value="HEAT SHOCK PROTEIN BETA-9"/>
    <property type="match status" value="1"/>
</dbReference>
<dbReference type="PANTHER" id="PTHR47896:SF1">
    <property type="entry name" value="HEAT SHOCK PROTEIN BETA-9"/>
    <property type="match status" value="1"/>
</dbReference>
<dbReference type="InterPro" id="IPR002068">
    <property type="entry name" value="A-crystallin/Hsp20_dom"/>
</dbReference>
<evidence type="ECO:0000256" key="7">
    <source>
        <dbReference type="ARBA" id="ARBA00073536"/>
    </source>
</evidence>
<protein>
    <recommendedName>
        <fullName evidence="7">Heat shock protein beta-9</fullName>
    </recommendedName>
</protein>
<evidence type="ECO:0000256" key="5">
    <source>
        <dbReference type="ARBA" id="ARBA00023016"/>
    </source>
</evidence>